<evidence type="ECO:0000256" key="1">
    <source>
        <dbReference type="SAM" id="SignalP"/>
    </source>
</evidence>
<accession>A0A5C8CJE3</accession>
<evidence type="ECO:0000313" key="2">
    <source>
        <dbReference type="EMBL" id="TXJ13409.1"/>
    </source>
</evidence>
<dbReference type="AlphaFoldDB" id="A0A5C8CJE3"/>
<keyword evidence="1" id="KW-0732">Signal</keyword>
<sequence>MKRKVLSFIAVFVSLSAIVFVQDNEIKIPTDLYKISDYGRNLDIYHTERGSSTLTSVWGYIIQTNIYYRNNIKTCYLVFDLYSEENANDKFYSVIFSDKKENNKVVLNINLADNGEKLFRESDATIHLRNLQNVARRQHRLSDTEIDSLIKLIEDNKFQVYVRFNSGNNNYYSLSRKDFSKKQVKALYTLLKFYKEIKNK</sequence>
<comment type="caution">
    <text evidence="2">The sequence shown here is derived from an EMBL/GenBank/DDBJ whole genome shotgun (WGS) entry which is preliminary data.</text>
</comment>
<feature type="chain" id="PRO_5022694678" evidence="1">
    <location>
        <begin position="22"/>
        <end position="200"/>
    </location>
</feature>
<dbReference type="EMBL" id="SAXT01000001">
    <property type="protein sequence ID" value="TXJ13409.1"/>
    <property type="molecule type" value="Genomic_DNA"/>
</dbReference>
<name>A0A5C8CJE3_9SPIR</name>
<dbReference type="RefSeq" id="WP_147757581.1">
    <property type="nucleotide sequence ID" value="NZ_SAXT01000001.1"/>
</dbReference>
<dbReference type="Proteomes" id="UP000325116">
    <property type="component" value="Unassembled WGS sequence"/>
</dbReference>
<proteinExistence type="predicted"/>
<gene>
    <name evidence="2" type="ORF">EPJ80_01295</name>
</gene>
<evidence type="ECO:0000313" key="3">
    <source>
        <dbReference type="Proteomes" id="UP000325116"/>
    </source>
</evidence>
<organism evidence="2 3">
    <name type="scientific">Brachyspira aalborgi</name>
    <dbReference type="NCBI Taxonomy" id="29522"/>
    <lineage>
        <taxon>Bacteria</taxon>
        <taxon>Pseudomonadati</taxon>
        <taxon>Spirochaetota</taxon>
        <taxon>Spirochaetia</taxon>
        <taxon>Brachyspirales</taxon>
        <taxon>Brachyspiraceae</taxon>
        <taxon>Brachyspira</taxon>
    </lineage>
</organism>
<feature type="signal peptide" evidence="1">
    <location>
        <begin position="1"/>
        <end position="21"/>
    </location>
</feature>
<protein>
    <submittedName>
        <fullName evidence="2">Uncharacterized protein</fullName>
    </submittedName>
</protein>
<reference evidence="2 3" key="1">
    <citation type="journal article" date="1992" name="Lakartidningen">
        <title>[Penicillin V and not amoxicillin is the first choice preparation in acute otitis].</title>
        <authorList>
            <person name="Kamme C."/>
            <person name="Lundgren K."/>
            <person name="Prellner K."/>
        </authorList>
    </citation>
    <scope>NUCLEOTIDE SEQUENCE [LARGE SCALE GENOMIC DNA]</scope>
    <source>
        <strain evidence="2 3">W1</strain>
    </source>
</reference>